<dbReference type="Pfam" id="PF04138">
    <property type="entry name" value="GtrA_DPMS_TM"/>
    <property type="match status" value="1"/>
</dbReference>
<evidence type="ECO:0000313" key="9">
    <source>
        <dbReference type="Proteomes" id="UP001596460"/>
    </source>
</evidence>
<keyword evidence="4 6" id="KW-1133">Transmembrane helix</keyword>
<feature type="domain" description="GtrA/DPMS transmembrane" evidence="7">
    <location>
        <begin position="18"/>
        <end position="146"/>
    </location>
</feature>
<protein>
    <submittedName>
        <fullName evidence="8">GtrA family protein</fullName>
    </submittedName>
</protein>
<evidence type="ECO:0000256" key="2">
    <source>
        <dbReference type="ARBA" id="ARBA00009399"/>
    </source>
</evidence>
<dbReference type="InterPro" id="IPR007267">
    <property type="entry name" value="GtrA_DPMS_TM"/>
</dbReference>
<evidence type="ECO:0000256" key="6">
    <source>
        <dbReference type="SAM" id="Phobius"/>
    </source>
</evidence>
<organism evidence="8 9">
    <name type="scientific">Haloferax chudinovii</name>
    <dbReference type="NCBI Taxonomy" id="1109010"/>
    <lineage>
        <taxon>Archaea</taxon>
        <taxon>Methanobacteriati</taxon>
        <taxon>Methanobacteriota</taxon>
        <taxon>Stenosarchaea group</taxon>
        <taxon>Halobacteria</taxon>
        <taxon>Halobacteriales</taxon>
        <taxon>Haloferacaceae</taxon>
        <taxon>Haloferax</taxon>
    </lineage>
</organism>
<dbReference type="InterPro" id="IPR051401">
    <property type="entry name" value="GtrA_CellWall_Glycosyl"/>
</dbReference>
<dbReference type="EMBL" id="JBHTAB010000012">
    <property type="protein sequence ID" value="MFC7131170.1"/>
    <property type="molecule type" value="Genomic_DNA"/>
</dbReference>
<sequence length="155" mass="16408">MATDSKLNALVHRARIGQFVSVGVVGATIETLIVAILTAFLGVGPLVAKAIGAETSISTMFVVNDRWTFAGEGDVGITAFVRRWGKSHLVRVVGLSVAFGVLYILTSIVNFELPIADVNLWPTAANIMGIGAGMIINYVAESLFTWDVTGVVDDV</sequence>
<evidence type="ECO:0000256" key="3">
    <source>
        <dbReference type="ARBA" id="ARBA00022692"/>
    </source>
</evidence>
<keyword evidence="9" id="KW-1185">Reference proteome</keyword>
<dbReference type="RefSeq" id="WP_390247077.1">
    <property type="nucleotide sequence ID" value="NZ_JBHTAB010000012.1"/>
</dbReference>
<dbReference type="PANTHER" id="PTHR38459">
    <property type="entry name" value="PROPHAGE BACTOPRENOL-LINKED GLUCOSE TRANSLOCASE HOMOLOG"/>
    <property type="match status" value="1"/>
</dbReference>
<dbReference type="AlphaFoldDB" id="A0ABD5XPQ7"/>
<evidence type="ECO:0000313" key="8">
    <source>
        <dbReference type="EMBL" id="MFC7131170.1"/>
    </source>
</evidence>
<evidence type="ECO:0000256" key="5">
    <source>
        <dbReference type="ARBA" id="ARBA00023136"/>
    </source>
</evidence>
<feature type="transmembrane region" description="Helical" evidence="6">
    <location>
        <begin position="20"/>
        <end position="43"/>
    </location>
</feature>
<gene>
    <name evidence="8" type="ORF">ACFQI8_17515</name>
</gene>
<evidence type="ECO:0000259" key="7">
    <source>
        <dbReference type="Pfam" id="PF04138"/>
    </source>
</evidence>
<accession>A0ABD5XPQ7</accession>
<evidence type="ECO:0000256" key="4">
    <source>
        <dbReference type="ARBA" id="ARBA00022989"/>
    </source>
</evidence>
<proteinExistence type="inferred from homology"/>
<feature type="transmembrane region" description="Helical" evidence="6">
    <location>
        <begin position="89"/>
        <end position="108"/>
    </location>
</feature>
<comment type="caution">
    <text evidence="8">The sequence shown here is derived from an EMBL/GenBank/DDBJ whole genome shotgun (WGS) entry which is preliminary data.</text>
</comment>
<comment type="similarity">
    <text evidence="2">Belongs to the GtrA family.</text>
</comment>
<comment type="subcellular location">
    <subcellularLocation>
        <location evidence="1">Membrane</location>
        <topology evidence="1">Multi-pass membrane protein</topology>
    </subcellularLocation>
</comment>
<feature type="transmembrane region" description="Helical" evidence="6">
    <location>
        <begin position="120"/>
        <end position="140"/>
    </location>
</feature>
<keyword evidence="5 6" id="KW-0472">Membrane</keyword>
<dbReference type="PANTHER" id="PTHR38459:SF1">
    <property type="entry name" value="PROPHAGE BACTOPRENOL-LINKED GLUCOSE TRANSLOCASE HOMOLOG"/>
    <property type="match status" value="1"/>
</dbReference>
<name>A0ABD5XPQ7_9EURY</name>
<keyword evidence="3 6" id="KW-0812">Transmembrane</keyword>
<dbReference type="Proteomes" id="UP001596460">
    <property type="component" value="Unassembled WGS sequence"/>
</dbReference>
<evidence type="ECO:0000256" key="1">
    <source>
        <dbReference type="ARBA" id="ARBA00004141"/>
    </source>
</evidence>
<dbReference type="GO" id="GO:0016020">
    <property type="term" value="C:membrane"/>
    <property type="evidence" value="ECO:0007669"/>
    <property type="project" value="UniProtKB-SubCell"/>
</dbReference>
<reference evidence="8 9" key="1">
    <citation type="journal article" date="2019" name="Int. J. Syst. Evol. Microbiol.">
        <title>The Global Catalogue of Microorganisms (GCM) 10K type strain sequencing project: providing services to taxonomists for standard genome sequencing and annotation.</title>
        <authorList>
            <consortium name="The Broad Institute Genomics Platform"/>
            <consortium name="The Broad Institute Genome Sequencing Center for Infectious Disease"/>
            <person name="Wu L."/>
            <person name="Ma J."/>
        </authorList>
    </citation>
    <scope>NUCLEOTIDE SEQUENCE [LARGE SCALE GENOMIC DNA]</scope>
    <source>
        <strain evidence="8 9">DSM 26526</strain>
    </source>
</reference>